<proteinExistence type="predicted"/>
<reference evidence="3" key="1">
    <citation type="journal article" date="2019" name="Int. J. Syst. Evol. Microbiol.">
        <title>The Global Catalogue of Microorganisms (GCM) 10K type strain sequencing project: providing services to taxonomists for standard genome sequencing and annotation.</title>
        <authorList>
            <consortium name="The Broad Institute Genomics Platform"/>
            <consortium name="The Broad Institute Genome Sequencing Center for Infectious Disease"/>
            <person name="Wu L."/>
            <person name="Ma J."/>
        </authorList>
    </citation>
    <scope>NUCLEOTIDE SEQUENCE [LARGE SCALE GENOMIC DNA]</scope>
    <source>
        <strain evidence="3">CGMCC 1.15103</strain>
    </source>
</reference>
<comment type="caution">
    <text evidence="2">The sequence shown here is derived from an EMBL/GenBank/DDBJ whole genome shotgun (WGS) entry which is preliminary data.</text>
</comment>
<accession>A0ABQ1MH90</accession>
<feature type="region of interest" description="Disordered" evidence="1">
    <location>
        <begin position="90"/>
        <end position="121"/>
    </location>
</feature>
<evidence type="ECO:0000313" key="2">
    <source>
        <dbReference type="EMBL" id="GGC40674.1"/>
    </source>
</evidence>
<keyword evidence="3" id="KW-1185">Reference proteome</keyword>
<organism evidence="2 3">
    <name type="scientific">Paraburkholderia caffeinilytica</name>
    <dbReference type="NCBI Taxonomy" id="1761016"/>
    <lineage>
        <taxon>Bacteria</taxon>
        <taxon>Pseudomonadati</taxon>
        <taxon>Pseudomonadota</taxon>
        <taxon>Betaproteobacteria</taxon>
        <taxon>Burkholderiales</taxon>
        <taxon>Burkholderiaceae</taxon>
        <taxon>Paraburkholderia</taxon>
    </lineage>
</organism>
<sequence length="121" mass="13407">MPNSAALVIFMSRLLNDDGKSESVRMRSTADSNLNMGLDVTCANRVPVPFPGSGLRCAFLRCGCEAAMTSASWLRNVGTILSKEWVLDQRERQERQERRAPERALTKRISVAAAGRPVTRQ</sequence>
<evidence type="ECO:0000256" key="1">
    <source>
        <dbReference type="SAM" id="MobiDB-lite"/>
    </source>
</evidence>
<evidence type="ECO:0000313" key="3">
    <source>
        <dbReference type="Proteomes" id="UP000602004"/>
    </source>
</evidence>
<dbReference type="EMBL" id="BMHL01000004">
    <property type="protein sequence ID" value="GGC40674.1"/>
    <property type="molecule type" value="Genomic_DNA"/>
</dbReference>
<gene>
    <name evidence="2" type="ORF">GCM10011400_29280</name>
</gene>
<protein>
    <submittedName>
        <fullName evidence="2">Uncharacterized protein</fullName>
    </submittedName>
</protein>
<name>A0ABQ1MH90_9BURK</name>
<dbReference type="Proteomes" id="UP000602004">
    <property type="component" value="Unassembled WGS sequence"/>
</dbReference>
<feature type="compositionally biased region" description="Basic and acidic residues" evidence="1">
    <location>
        <begin position="90"/>
        <end position="105"/>
    </location>
</feature>